<feature type="domain" description="Lantibiotic biosynthesis protein dehydration" evidence="1">
    <location>
        <begin position="105"/>
        <end position="481"/>
    </location>
</feature>
<evidence type="ECO:0000259" key="1">
    <source>
        <dbReference type="Pfam" id="PF13575"/>
    </source>
</evidence>
<dbReference type="Pfam" id="PF13575">
    <property type="entry name" value="DUF4135"/>
    <property type="match status" value="1"/>
</dbReference>
<reference evidence="2 3" key="1">
    <citation type="journal article" date="2016" name="PLoS ONE">
        <title>Complete Genome Sequence and Comparative Genomics of a Novel Myxobacterium Myxococcus hansupus.</title>
        <authorList>
            <person name="Sharma G."/>
            <person name="Narwani T."/>
            <person name="Subramanian S."/>
        </authorList>
    </citation>
    <scope>NUCLEOTIDE SEQUENCE [LARGE SCALE GENOMIC DNA]</scope>
    <source>
        <strain evidence="3">mixupus</strain>
    </source>
</reference>
<dbReference type="STRING" id="1297742.A176_003745"/>
<dbReference type="InterPro" id="IPR017146">
    <property type="entry name" value="Lanti_2_LanM"/>
</dbReference>
<gene>
    <name evidence="2" type="ORF">A176_003745</name>
</gene>
<accession>A0A0H4WYX9</accession>
<organism evidence="2 3">
    <name type="scientific">Pseudomyxococcus hansupus</name>
    <dbReference type="NCBI Taxonomy" id="1297742"/>
    <lineage>
        <taxon>Bacteria</taxon>
        <taxon>Pseudomonadati</taxon>
        <taxon>Myxococcota</taxon>
        <taxon>Myxococcia</taxon>
        <taxon>Myxococcales</taxon>
        <taxon>Cystobacterineae</taxon>
        <taxon>Myxococcaceae</taxon>
        <taxon>Pseudomyxococcus</taxon>
    </lineage>
</organism>
<dbReference type="AlphaFoldDB" id="A0A0H4WYX9"/>
<evidence type="ECO:0000313" key="3">
    <source>
        <dbReference type="Proteomes" id="UP000009026"/>
    </source>
</evidence>
<dbReference type="GO" id="GO:0031179">
    <property type="term" value="P:peptide modification"/>
    <property type="evidence" value="ECO:0007669"/>
    <property type="project" value="InterPro"/>
</dbReference>
<dbReference type="SUPFAM" id="SSF158745">
    <property type="entry name" value="LanC-like"/>
    <property type="match status" value="1"/>
</dbReference>
<dbReference type="SMART" id="SM01260">
    <property type="entry name" value="LANC_like"/>
    <property type="match status" value="1"/>
</dbReference>
<proteinExistence type="predicted"/>
<dbReference type="eggNOG" id="COG4403">
    <property type="taxonomic scope" value="Bacteria"/>
</dbReference>
<protein>
    <submittedName>
        <fullName evidence="2">Lanthionine biosynthesis protein LanM</fullName>
    </submittedName>
</protein>
<dbReference type="EMBL" id="CP012109">
    <property type="protein sequence ID" value="AKQ66833.1"/>
    <property type="molecule type" value="Genomic_DNA"/>
</dbReference>
<dbReference type="GO" id="GO:0005975">
    <property type="term" value="P:carbohydrate metabolic process"/>
    <property type="evidence" value="ECO:0007669"/>
    <property type="project" value="InterPro"/>
</dbReference>
<dbReference type="InterPro" id="IPR012341">
    <property type="entry name" value="6hp_glycosidase-like_sf"/>
</dbReference>
<dbReference type="CDD" id="cd04792">
    <property type="entry name" value="LanM-like"/>
    <property type="match status" value="1"/>
</dbReference>
<dbReference type="Pfam" id="PF05147">
    <property type="entry name" value="LANC_like"/>
    <property type="match status" value="1"/>
</dbReference>
<dbReference type="InterPro" id="IPR025410">
    <property type="entry name" value="Lant_dehyd"/>
</dbReference>
<dbReference type="InterPro" id="IPR007822">
    <property type="entry name" value="LANC-like"/>
</dbReference>
<dbReference type="PATRIC" id="fig|1297742.4.peg.3784"/>
<dbReference type="OrthoDB" id="9148343at2"/>
<evidence type="ECO:0000313" key="2">
    <source>
        <dbReference type="EMBL" id="AKQ66833.1"/>
    </source>
</evidence>
<dbReference type="KEGG" id="mym:A176_003745"/>
<keyword evidence="3" id="KW-1185">Reference proteome</keyword>
<dbReference type="NCBIfam" id="TIGR03897">
    <property type="entry name" value="lanti_2_LanM"/>
    <property type="match status" value="1"/>
</dbReference>
<dbReference type="Proteomes" id="UP000009026">
    <property type="component" value="Chromosome"/>
</dbReference>
<dbReference type="Gene3D" id="1.50.10.10">
    <property type="match status" value="1"/>
</dbReference>
<name>A0A0H4WYX9_9BACT</name>
<dbReference type="RefSeq" id="WP_002640312.1">
    <property type="nucleotide sequence ID" value="NZ_CP012109.1"/>
</dbReference>
<dbReference type="PRINTS" id="PR01950">
    <property type="entry name" value="LANCSUPER"/>
</dbReference>
<dbReference type="PIRSF" id="PIRSF037228">
    <property type="entry name" value="Lant_mod_RumM"/>
    <property type="match status" value="1"/>
</dbReference>
<sequence length="962" mass="103657">MASDTDASNFDVSLGCLLLPAVEELASRLDRVTGLSSSERDVVVSATRESLYAQLTLKLGRLLVLELNAARVTGKLDAQDPQARWAQFLELSSRRAFWDAQAANYPTMLPRVESIVRNRVEAALRFAERWSQERPSLRVLCQGRAVGELTGLSFGAGDSHRGGQTVALLQCGSERLVYKPRSVAIDVALGRFLLALKARHDGPLSIRVPAVVDRGTHGWAEFVSHQYAAGDDALRSFYRGMGHWLAIMRLLSGSDLHSENVIAHGDAPVVVDCETLFTPRIPPKPSELGQALDHAAELVGGSVLSIGMLPGRGIGLGWRGVDNSAVGMLPGQQPKVQQPDILQKGTDEARIGITQLPAQVSQNHPSPEPALARFWPEVLTGFDGMTATLRALDGAGRLGGLLTPFESCRIRVVPRATEVYAEVARMLWHPVSLHKDGPARQRAFDLLTRMAANVSTAPGEPEVVAAEVEDLLEGDIPFFTTLAGDGQLEGPRGTRWQPHRDLVAAALESWRTADFTLERDVIQSALVSAYVNDGWMPDAASMMPAHIRTDDLDVRRRRLAASILRQLVSTAIRGTDGSVTWIAPTRGPTGWSVQPLEQDLYGGASGVALLVGGYLREVEKGRADSVAGLEPLLASVLHTLVLAENRFMALRQRKGIRLRPPPPGAYIGLGSQIWTRLVLLDWTRDAGEGLARAEALADAIPESASAADAHDVLSGTAGAIPPLLALARRTGNARYLQMARALGDTVCEHARRKNGQACWIHEQWPEGVGGFAHGTTGMGWALTLLGRATGTSRYAELAQEAFAFEDALFDEDEQNWLDLRMLEGAKSAAAWCHGAVGIGLAHVDLDPRFERPQTRLRLRRAAAATRQLGLGWNHCACHGDLGSWELLEHALRAGEAPDGLTREGLLASILTSIEEQGPSCGLARDAFAPGLLAGVGGVAYQLLRAHPEHELPSILTLGGGTF</sequence>